<organism evidence="1 2">
    <name type="scientific">Rattus norvegicus</name>
    <name type="common">Rat</name>
    <dbReference type="NCBI Taxonomy" id="10116"/>
    <lineage>
        <taxon>Eukaryota</taxon>
        <taxon>Metazoa</taxon>
        <taxon>Chordata</taxon>
        <taxon>Craniata</taxon>
        <taxon>Vertebrata</taxon>
        <taxon>Euteleostomi</taxon>
        <taxon>Mammalia</taxon>
        <taxon>Eutheria</taxon>
        <taxon>Euarchontoglires</taxon>
        <taxon>Glires</taxon>
        <taxon>Rodentia</taxon>
        <taxon>Myomorpha</taxon>
        <taxon>Muroidea</taxon>
        <taxon>Muridae</taxon>
        <taxon>Murinae</taxon>
        <taxon>Rattus</taxon>
    </lineage>
</organism>
<name>A6J4K8_RAT</name>
<protein>
    <submittedName>
        <fullName evidence="1">RCG58067</fullName>
    </submittedName>
</protein>
<dbReference type="Proteomes" id="UP000234681">
    <property type="component" value="Chromosome 8"/>
</dbReference>
<gene>
    <name evidence="1" type="ORF">rCG_58067</name>
</gene>
<proteinExistence type="predicted"/>
<accession>A6J4K8</accession>
<dbReference type="EMBL" id="CH473975">
    <property type="protein sequence ID" value="EDL95531.1"/>
    <property type="molecule type" value="Genomic_DNA"/>
</dbReference>
<evidence type="ECO:0000313" key="2">
    <source>
        <dbReference type="Proteomes" id="UP000234681"/>
    </source>
</evidence>
<reference evidence="2" key="1">
    <citation type="submission" date="2005-09" db="EMBL/GenBank/DDBJ databases">
        <authorList>
            <person name="Mural R.J."/>
            <person name="Li P.W."/>
            <person name="Adams M.D."/>
            <person name="Amanatides P.G."/>
            <person name="Baden-Tillson H."/>
            <person name="Barnstead M."/>
            <person name="Chin S.H."/>
            <person name="Dew I."/>
            <person name="Evans C.A."/>
            <person name="Ferriera S."/>
            <person name="Flanigan M."/>
            <person name="Fosler C."/>
            <person name="Glodek A."/>
            <person name="Gu Z."/>
            <person name="Holt R.A."/>
            <person name="Jennings D."/>
            <person name="Kraft C.L."/>
            <person name="Lu F."/>
            <person name="Nguyen T."/>
            <person name="Nusskern D.R."/>
            <person name="Pfannkoch C.M."/>
            <person name="Sitter C."/>
            <person name="Sutton G.G."/>
            <person name="Venter J.C."/>
            <person name="Wang Z."/>
            <person name="Woodage T."/>
            <person name="Zheng X.H."/>
            <person name="Zhong F."/>
        </authorList>
    </citation>
    <scope>NUCLEOTIDE SEQUENCE [LARGE SCALE GENOMIC DNA]</scope>
    <source>
        <strain>BN</strain>
        <strain evidence="2">Sprague-Dawley</strain>
    </source>
</reference>
<dbReference type="AlphaFoldDB" id="A6J4K8"/>
<sequence>MTFPERRTNPSQLHSELQTTLGYTIPQHYPRVTVLSYAGSGTFYLLA</sequence>
<evidence type="ECO:0000313" key="1">
    <source>
        <dbReference type="EMBL" id="EDL95531.1"/>
    </source>
</evidence>